<dbReference type="InterPro" id="IPR011251">
    <property type="entry name" value="Luciferase-like_dom"/>
</dbReference>
<evidence type="ECO:0000259" key="3">
    <source>
        <dbReference type="Pfam" id="PF00296"/>
    </source>
</evidence>
<proteinExistence type="predicted"/>
<dbReference type="SUPFAM" id="SSF51679">
    <property type="entry name" value="Bacterial luciferase-like"/>
    <property type="match status" value="1"/>
</dbReference>
<name>A0A5N8X8C9_9ACTN</name>
<sequence length="369" mass="40573">MKVELFTPVAYYGDLDAYETWPLRPGWYNSEHGMESMQFGFEQMEAAHEAGFDSLNLAEHHYTSQLTPVPHLFAAALGERLPDAQIAVNGTDLPLHNPIMVAEQYAMLDNLLGGRLRFALLRGTPNEYMTYGTNPWEARDKFEEGVELVIRALTEPEPFGWEGKYFRSRNTALFPQPVQKPHPRILLSANSVASARFAGRMRCDAGISFMAPEKCGEVVAAYREAAADAGWTPTADNILYRQFAYVAETDEQAREDTADKWPQGKGIFATDNLDQLIAMATAGAALAGAPKGAPLDPSMAPKFGEPFLGSPETVLAQIREAERHIGMGRVEFAIVPPSNCLSHEQVIRCIKLIGRELVPVLHADAPAAA</sequence>
<dbReference type="Pfam" id="PF00296">
    <property type="entry name" value="Bac_luciferase"/>
    <property type="match status" value="1"/>
</dbReference>
<organism evidence="4 5">
    <name type="scientific">Streptomyces spongiae</name>
    <dbReference type="NCBI Taxonomy" id="565072"/>
    <lineage>
        <taxon>Bacteria</taxon>
        <taxon>Bacillati</taxon>
        <taxon>Actinomycetota</taxon>
        <taxon>Actinomycetes</taxon>
        <taxon>Kitasatosporales</taxon>
        <taxon>Streptomycetaceae</taxon>
        <taxon>Streptomyces</taxon>
    </lineage>
</organism>
<protein>
    <submittedName>
        <fullName evidence="4">LLM class flavin-dependent oxidoreductase</fullName>
    </submittedName>
</protein>
<dbReference type="PANTHER" id="PTHR30137:SF8">
    <property type="entry name" value="BLR5498 PROTEIN"/>
    <property type="match status" value="1"/>
</dbReference>
<dbReference type="PANTHER" id="PTHR30137">
    <property type="entry name" value="LUCIFERASE-LIKE MONOOXYGENASE"/>
    <property type="match status" value="1"/>
</dbReference>
<accession>A0A5N8X8C9</accession>
<evidence type="ECO:0000313" key="5">
    <source>
        <dbReference type="Proteomes" id="UP000400924"/>
    </source>
</evidence>
<reference evidence="4 5" key="1">
    <citation type="submission" date="2019-07" db="EMBL/GenBank/DDBJ databases">
        <title>New species of Amycolatopsis and Streptomyces.</title>
        <authorList>
            <person name="Duangmal K."/>
            <person name="Teo W.F.A."/>
            <person name="Lipun K."/>
        </authorList>
    </citation>
    <scope>NUCLEOTIDE SEQUENCE [LARGE SCALE GENOMIC DNA]</scope>
    <source>
        <strain evidence="4 5">NBRC 106415</strain>
    </source>
</reference>
<keyword evidence="2" id="KW-0503">Monooxygenase</keyword>
<dbReference type="InterPro" id="IPR036661">
    <property type="entry name" value="Luciferase-like_sf"/>
</dbReference>
<comment type="caution">
    <text evidence="4">The sequence shown here is derived from an EMBL/GenBank/DDBJ whole genome shotgun (WGS) entry which is preliminary data.</text>
</comment>
<dbReference type="GO" id="GO:0004497">
    <property type="term" value="F:monooxygenase activity"/>
    <property type="evidence" value="ECO:0007669"/>
    <property type="project" value="UniProtKB-KW"/>
</dbReference>
<keyword evidence="5" id="KW-1185">Reference proteome</keyword>
<dbReference type="AlphaFoldDB" id="A0A5N8X8C9"/>
<dbReference type="Proteomes" id="UP000400924">
    <property type="component" value="Unassembled WGS sequence"/>
</dbReference>
<gene>
    <name evidence="4" type="ORF">FNH08_00240</name>
</gene>
<feature type="domain" description="Luciferase-like" evidence="3">
    <location>
        <begin position="35"/>
        <end position="323"/>
    </location>
</feature>
<dbReference type="InterPro" id="IPR050766">
    <property type="entry name" value="Bact_Lucif_Oxidored"/>
</dbReference>
<evidence type="ECO:0000313" key="4">
    <source>
        <dbReference type="EMBL" id="MPY55672.1"/>
    </source>
</evidence>
<dbReference type="GO" id="GO:0016705">
    <property type="term" value="F:oxidoreductase activity, acting on paired donors, with incorporation or reduction of molecular oxygen"/>
    <property type="evidence" value="ECO:0007669"/>
    <property type="project" value="InterPro"/>
</dbReference>
<evidence type="ECO:0000256" key="1">
    <source>
        <dbReference type="ARBA" id="ARBA00023002"/>
    </source>
</evidence>
<keyword evidence="1" id="KW-0560">Oxidoreductase</keyword>
<dbReference type="OrthoDB" id="7903015at2"/>
<dbReference type="RefSeq" id="WP_152769157.1">
    <property type="nucleotide sequence ID" value="NZ_VJZC01000001.1"/>
</dbReference>
<dbReference type="GO" id="GO:0005829">
    <property type="term" value="C:cytosol"/>
    <property type="evidence" value="ECO:0007669"/>
    <property type="project" value="TreeGrafter"/>
</dbReference>
<dbReference type="EMBL" id="VJZC01000001">
    <property type="protein sequence ID" value="MPY55672.1"/>
    <property type="molecule type" value="Genomic_DNA"/>
</dbReference>
<dbReference type="Gene3D" id="3.20.20.30">
    <property type="entry name" value="Luciferase-like domain"/>
    <property type="match status" value="1"/>
</dbReference>
<evidence type="ECO:0000256" key="2">
    <source>
        <dbReference type="ARBA" id="ARBA00023033"/>
    </source>
</evidence>